<evidence type="ECO:0000313" key="2">
    <source>
        <dbReference type="EMBL" id="GHO50202.1"/>
    </source>
</evidence>
<dbReference type="RefSeq" id="WP_220199256.1">
    <property type="nucleotide sequence ID" value="NZ_BNJF01000007.1"/>
</dbReference>
<protein>
    <recommendedName>
        <fullName evidence="4">DUF2085 domain-containing protein</fullName>
    </recommendedName>
</protein>
<dbReference type="Pfam" id="PF09858">
    <property type="entry name" value="DUF2085"/>
    <property type="match status" value="1"/>
</dbReference>
<proteinExistence type="predicted"/>
<keyword evidence="3" id="KW-1185">Reference proteome</keyword>
<evidence type="ECO:0000256" key="1">
    <source>
        <dbReference type="SAM" id="Phobius"/>
    </source>
</evidence>
<feature type="transmembrane region" description="Helical" evidence="1">
    <location>
        <begin position="75"/>
        <end position="92"/>
    </location>
</feature>
<accession>A0A8J3MVE2</accession>
<sequence length="283" mass="30635">MGKVVGKAIRVRTIWPWRMLLWVSILIGACVGLALWPEKLLIVGLRWLDSGICAHIPSHVFTLGGEMLPLCARDTGIYMGFCVSLIALFLTGRGQAQELPPLQVQLLLGSGVIALGIDGLNSLALDLHLPHIYQPSNLLRLATGLLAGLALAAFALPTFNKLVWRHYYASSSLASWRMILWVFLPLLLTCFLATASQAPILLYPLALLSTSGLLMAVSSINLMGIILARKRSETFTSSCQLVPYLGLALLLAIGELILLAQLHTLLENLSAPALATTMAFVFV</sequence>
<dbReference type="AlphaFoldDB" id="A0A8J3MVE2"/>
<feature type="transmembrane region" description="Helical" evidence="1">
    <location>
        <begin position="178"/>
        <end position="195"/>
    </location>
</feature>
<feature type="transmembrane region" description="Helical" evidence="1">
    <location>
        <begin position="137"/>
        <end position="157"/>
    </location>
</feature>
<evidence type="ECO:0008006" key="4">
    <source>
        <dbReference type="Google" id="ProtNLM"/>
    </source>
</evidence>
<comment type="caution">
    <text evidence="2">The sequence shown here is derived from an EMBL/GenBank/DDBJ whole genome shotgun (WGS) entry which is preliminary data.</text>
</comment>
<feature type="transmembrane region" description="Helical" evidence="1">
    <location>
        <begin position="201"/>
        <end position="229"/>
    </location>
</feature>
<dbReference type="InterPro" id="IPR019206">
    <property type="entry name" value="DUF2085_TM"/>
</dbReference>
<feature type="transmembrane region" description="Helical" evidence="1">
    <location>
        <begin position="241"/>
        <end position="262"/>
    </location>
</feature>
<dbReference type="Proteomes" id="UP000612362">
    <property type="component" value="Unassembled WGS sequence"/>
</dbReference>
<organism evidence="2 3">
    <name type="scientific">Ktedonospora formicarum</name>
    <dbReference type="NCBI Taxonomy" id="2778364"/>
    <lineage>
        <taxon>Bacteria</taxon>
        <taxon>Bacillati</taxon>
        <taxon>Chloroflexota</taxon>
        <taxon>Ktedonobacteria</taxon>
        <taxon>Ktedonobacterales</taxon>
        <taxon>Ktedonobacteraceae</taxon>
        <taxon>Ktedonospora</taxon>
    </lineage>
</organism>
<evidence type="ECO:0000313" key="3">
    <source>
        <dbReference type="Proteomes" id="UP000612362"/>
    </source>
</evidence>
<dbReference type="EMBL" id="BNJF01000007">
    <property type="protein sequence ID" value="GHO50202.1"/>
    <property type="molecule type" value="Genomic_DNA"/>
</dbReference>
<keyword evidence="1" id="KW-0472">Membrane</keyword>
<feature type="transmembrane region" description="Helical" evidence="1">
    <location>
        <begin position="20"/>
        <end position="37"/>
    </location>
</feature>
<name>A0A8J3MVE2_9CHLR</name>
<keyword evidence="1" id="KW-1133">Transmembrane helix</keyword>
<dbReference type="PROSITE" id="PS51257">
    <property type="entry name" value="PROKAR_LIPOPROTEIN"/>
    <property type="match status" value="1"/>
</dbReference>
<keyword evidence="1" id="KW-0812">Transmembrane</keyword>
<gene>
    <name evidence="2" type="ORF">KSX_83650</name>
</gene>
<reference evidence="2" key="1">
    <citation type="submission" date="2020-10" db="EMBL/GenBank/DDBJ databases">
        <title>Taxonomic study of unclassified bacteria belonging to the class Ktedonobacteria.</title>
        <authorList>
            <person name="Yabe S."/>
            <person name="Wang C.M."/>
            <person name="Zheng Y."/>
            <person name="Sakai Y."/>
            <person name="Cavaletti L."/>
            <person name="Monciardini P."/>
            <person name="Donadio S."/>
        </authorList>
    </citation>
    <scope>NUCLEOTIDE SEQUENCE</scope>
    <source>
        <strain evidence="2">SOSP1-1</strain>
    </source>
</reference>
<feature type="transmembrane region" description="Helical" evidence="1">
    <location>
        <begin position="104"/>
        <end position="125"/>
    </location>
</feature>